<accession>A0A231V346</accession>
<reference evidence="3" key="1">
    <citation type="journal article" date="2017" name="Int. J. Syst. Evol. Microbiol.">
        <title>Notoacmeibacter marinus gen. nov., sp. nov., isolated from the gut of a limpet and proposal of Notoacmeibacteraceae fam. nov. in the order Rhizobiales of the class Alphaproteobacteria.</title>
        <authorList>
            <person name="Huang Z."/>
            <person name="Guo F."/>
            <person name="Lai Q."/>
        </authorList>
    </citation>
    <scope>NUCLEOTIDE SEQUENCE [LARGE SCALE GENOMIC DNA]</scope>
    <source>
        <strain evidence="3">XMTR2A4</strain>
    </source>
</reference>
<protein>
    <submittedName>
        <fullName evidence="2">Uncharacterized protein</fullName>
    </submittedName>
</protein>
<evidence type="ECO:0000313" key="2">
    <source>
        <dbReference type="EMBL" id="OXT01986.1"/>
    </source>
</evidence>
<dbReference type="EMBL" id="NBYO01000001">
    <property type="protein sequence ID" value="OXT01986.1"/>
    <property type="molecule type" value="Genomic_DNA"/>
</dbReference>
<evidence type="ECO:0000256" key="1">
    <source>
        <dbReference type="SAM" id="Phobius"/>
    </source>
</evidence>
<gene>
    <name evidence="2" type="ORF">B7H23_03350</name>
</gene>
<dbReference type="Proteomes" id="UP000215405">
    <property type="component" value="Unassembled WGS sequence"/>
</dbReference>
<feature type="transmembrane region" description="Helical" evidence="1">
    <location>
        <begin position="34"/>
        <end position="56"/>
    </location>
</feature>
<keyword evidence="1" id="KW-1133">Transmembrane helix</keyword>
<dbReference type="RefSeq" id="WP_094075952.1">
    <property type="nucleotide sequence ID" value="NZ_NBYO01000001.1"/>
</dbReference>
<keyword evidence="3" id="KW-1185">Reference proteome</keyword>
<evidence type="ECO:0000313" key="3">
    <source>
        <dbReference type="Proteomes" id="UP000215405"/>
    </source>
</evidence>
<proteinExistence type="predicted"/>
<comment type="caution">
    <text evidence="2">The sequence shown here is derived from an EMBL/GenBank/DDBJ whole genome shotgun (WGS) entry which is preliminary data.</text>
</comment>
<organism evidence="2 3">
    <name type="scientific">Notoacmeibacter marinus</name>
    <dbReference type="NCBI Taxonomy" id="1876515"/>
    <lineage>
        <taxon>Bacteria</taxon>
        <taxon>Pseudomonadati</taxon>
        <taxon>Pseudomonadota</taxon>
        <taxon>Alphaproteobacteria</taxon>
        <taxon>Hyphomicrobiales</taxon>
        <taxon>Notoacmeibacteraceae</taxon>
        <taxon>Notoacmeibacter</taxon>
    </lineage>
</organism>
<keyword evidence="1" id="KW-0472">Membrane</keyword>
<keyword evidence="1" id="KW-0812">Transmembrane</keyword>
<feature type="transmembrane region" description="Helical" evidence="1">
    <location>
        <begin position="62"/>
        <end position="79"/>
    </location>
</feature>
<name>A0A231V346_9HYPH</name>
<dbReference type="AlphaFoldDB" id="A0A231V346"/>
<sequence length="124" mass="13349">MIIGSVFVDADVVQTHRDSYLVAGLSVISVRRPFLPLCLVMAAGFGGFGFAFFDLLRPGEQLAIAGLCIAALLTGWQLGQLQLLSRDLRGSELTGAVYGTYGHLNRLRKEIVAAKRIARMGDAP</sequence>